<accession>A0ABN4I3E3</accession>
<reference evidence="2" key="1">
    <citation type="journal article" date="2015" name="Genome Announc.">
        <title>Complete Genome Sequence of Herbaspirillum hiltneri N3 (DSM 17495), Isolated from Surface-Sterilized Wheat Roots.</title>
        <authorList>
            <person name="Guizelini D."/>
            <person name="Saizaki P.M."/>
            <person name="Coimbra N.A."/>
            <person name="Weiss V.A."/>
            <person name="Faoro H."/>
            <person name="Sfeir M.Z."/>
            <person name="Baura V.A."/>
            <person name="Monteiro R.A."/>
            <person name="Chubatsu L.S."/>
            <person name="Souza E.M."/>
            <person name="Cruz L.M."/>
            <person name="Pedrosa F.O."/>
            <person name="Raittz R.T."/>
            <person name="Marchaukoski J.N."/>
            <person name="Steffens M.B."/>
        </authorList>
    </citation>
    <scope>NUCLEOTIDE SEQUENCE [LARGE SCALE GENOMIC DNA]</scope>
    <source>
        <strain evidence="2">N3</strain>
    </source>
</reference>
<dbReference type="Proteomes" id="UP000063429">
    <property type="component" value="Chromosome"/>
</dbReference>
<dbReference type="Pfam" id="PF13384">
    <property type="entry name" value="HTH_23"/>
    <property type="match status" value="1"/>
</dbReference>
<evidence type="ECO:0000313" key="1">
    <source>
        <dbReference type="EMBL" id="AKZ64649.1"/>
    </source>
</evidence>
<proteinExistence type="predicted"/>
<sequence length="416" mass="47117">MTMELGKRIEHCMTISMEKSKYHKEDVVQALREANWIDENGRTRITELQATFAKYFKGAFPETRLNFIVGDEHLIRTNLTALTSLNKDVHPEICILLRWFAENVSYIAAPRTMASNDVQRRPDRPTPLTDAVVAALAEHRTLKATAAALNIQQAVLSAFCDFHEIVVAATNRKLKENLTDVAKDYLEKMTPKEIADKYDVSLSQAYRWRKATTNQPLPSKTALADQVNADLVSWERAKNMNPTFSTQQLRRLLPNEYTRLQRNDKNRFDKIKPDVTCVSVADARIPPQEVLKPLKTALLATKNSNETPTETAKRHSKYYLLKRIGVPAYALNKCEKDGLVSSLTQTQVQFVLSRILQELELNPPSPTALEQAAAEGPSEELTAKRLALARERFNRSPESYAKKLGLRSSSIRKVLK</sequence>
<evidence type="ECO:0000313" key="2">
    <source>
        <dbReference type="Proteomes" id="UP000063429"/>
    </source>
</evidence>
<dbReference type="EMBL" id="CP011409">
    <property type="protein sequence ID" value="AKZ64649.1"/>
    <property type="molecule type" value="Genomic_DNA"/>
</dbReference>
<name>A0ABN4I3E3_9BURK</name>
<organism evidence="1 2">
    <name type="scientific">Herbaspirillum hiltneri N3</name>
    <dbReference type="NCBI Taxonomy" id="1262470"/>
    <lineage>
        <taxon>Bacteria</taxon>
        <taxon>Pseudomonadati</taxon>
        <taxon>Pseudomonadota</taxon>
        <taxon>Betaproteobacteria</taxon>
        <taxon>Burkholderiales</taxon>
        <taxon>Oxalobacteraceae</taxon>
        <taxon>Herbaspirillum</taxon>
    </lineage>
</organism>
<gene>
    <name evidence="1" type="ORF">F506_20105</name>
</gene>
<keyword evidence="2" id="KW-1185">Reference proteome</keyword>
<protein>
    <submittedName>
        <fullName evidence="1">Uncharacterized protein</fullName>
    </submittedName>
</protein>